<dbReference type="InterPro" id="IPR056399">
    <property type="entry name" value="Microp_archaea"/>
</dbReference>
<accession>A0A1I1HBC9</accession>
<organism evidence="2 3">
    <name type="scientific">Natronobacterium haloterrestre</name>
    <name type="common">Halobiforma haloterrestris</name>
    <dbReference type="NCBI Taxonomy" id="148448"/>
    <lineage>
        <taxon>Archaea</taxon>
        <taxon>Methanobacteriati</taxon>
        <taxon>Methanobacteriota</taxon>
        <taxon>Stenosarchaea group</taxon>
        <taxon>Halobacteria</taxon>
        <taxon>Halobacteriales</taxon>
        <taxon>Natrialbaceae</taxon>
        <taxon>Natronobacterium</taxon>
    </lineage>
</organism>
<dbReference type="EMBL" id="FOKW01000005">
    <property type="protein sequence ID" value="SFC20922.1"/>
    <property type="molecule type" value="Genomic_DNA"/>
</dbReference>
<evidence type="ECO:0000313" key="2">
    <source>
        <dbReference type="EMBL" id="SFC20922.1"/>
    </source>
</evidence>
<keyword evidence="3" id="KW-1185">Reference proteome</keyword>
<feature type="transmembrane region" description="Helical" evidence="1">
    <location>
        <begin position="7"/>
        <end position="28"/>
    </location>
</feature>
<keyword evidence="1" id="KW-0812">Transmembrane</keyword>
<protein>
    <submittedName>
        <fullName evidence="2">Uncharacterized protein</fullName>
    </submittedName>
</protein>
<sequence length="29" mass="2995">MSTATKIVLATVGVSALLSVLIIFQTAFV</sequence>
<evidence type="ECO:0000313" key="3">
    <source>
        <dbReference type="Proteomes" id="UP000199161"/>
    </source>
</evidence>
<reference evidence="3" key="1">
    <citation type="submission" date="2016-10" db="EMBL/GenBank/DDBJ databases">
        <authorList>
            <person name="Varghese N."/>
            <person name="Submissions S."/>
        </authorList>
    </citation>
    <scope>NUCLEOTIDE SEQUENCE [LARGE SCALE GENOMIC DNA]</scope>
    <source>
        <strain evidence="3">DSM 13078</strain>
    </source>
</reference>
<dbReference type="Pfam" id="PF24004">
    <property type="entry name" value="Microp_archaea"/>
    <property type="match status" value="1"/>
</dbReference>
<gene>
    <name evidence="2" type="ORF">SAMN05444422_105282</name>
</gene>
<proteinExistence type="predicted"/>
<keyword evidence="1" id="KW-0472">Membrane</keyword>
<keyword evidence="1" id="KW-1133">Transmembrane helix</keyword>
<dbReference type="Proteomes" id="UP000199161">
    <property type="component" value="Unassembled WGS sequence"/>
</dbReference>
<evidence type="ECO:0000256" key="1">
    <source>
        <dbReference type="SAM" id="Phobius"/>
    </source>
</evidence>
<name>A0A1I1HBC9_NATHA</name>
<dbReference type="AlphaFoldDB" id="A0A1I1HBC9"/>